<accession>A0A9P1IHF1</accession>
<dbReference type="InterPro" id="IPR007767">
    <property type="entry name" value="DUF684"/>
</dbReference>
<proteinExistence type="predicted"/>
<sequence length="389" mass="44684">MDANTAKAVKKVTDVLQLYEDIFKVLDMADFARIVHVGAVVKGILSLAGMMPEDPVMVKLRQLEGKIDKLSRKMTNHFDQLKAFMVEHSFYADVAATASTLTKLMCDTLTHPNHHSVGIFRQACERTPPLQYAYKLISLMEQDSTNPLKKAMAADPLQSKSTFNKWQDIILRVVAEFYALELYVNGLFWNSNMYGPNQLKSRINELQKLMKSWKVNYEKNAYYWPEKAREFIENIQDNNTDIGNQEKCDKLEKAFEDVLSNDSFYILVYNHCGGFDKHSFCYEPSQTILSFRRGQCCVVVYRSKYAKSTSEDNLESIRTDIDRLEANRRFHNCSEDLSREMKEFVSKAGFVGIMRSHLNVAVAYANIVHNRGPGWYRTAGPVFMIAGYE</sequence>
<gene>
    <name evidence="1" type="ORF">CAMP_LOCUS8259</name>
</gene>
<dbReference type="PANTHER" id="PTHR31464:SF7">
    <property type="entry name" value="DUF4781 DOMAIN-CONTAINING PROTEIN"/>
    <property type="match status" value="1"/>
</dbReference>
<evidence type="ECO:0000313" key="1">
    <source>
        <dbReference type="EMBL" id="CAI5445622.1"/>
    </source>
</evidence>
<protein>
    <submittedName>
        <fullName evidence="1">Uncharacterized protein</fullName>
    </submittedName>
</protein>
<reference evidence="1" key="1">
    <citation type="submission" date="2022-11" db="EMBL/GenBank/DDBJ databases">
        <authorList>
            <person name="Kikuchi T."/>
        </authorList>
    </citation>
    <scope>NUCLEOTIDE SEQUENCE</scope>
    <source>
        <strain evidence="1">PS1010</strain>
    </source>
</reference>
<name>A0A9P1IHF1_9PELO</name>
<evidence type="ECO:0000313" key="2">
    <source>
        <dbReference type="Proteomes" id="UP001152747"/>
    </source>
</evidence>
<dbReference type="AlphaFoldDB" id="A0A9P1IHF1"/>
<dbReference type="Pfam" id="PF05075">
    <property type="entry name" value="DUF684"/>
    <property type="match status" value="1"/>
</dbReference>
<dbReference type="PANTHER" id="PTHR31464">
    <property type="entry name" value="PROTEIN CBG01266"/>
    <property type="match status" value="1"/>
</dbReference>
<comment type="caution">
    <text evidence="1">The sequence shown here is derived from an EMBL/GenBank/DDBJ whole genome shotgun (WGS) entry which is preliminary data.</text>
</comment>
<dbReference type="EMBL" id="CANHGI010000003">
    <property type="protein sequence ID" value="CAI5445622.1"/>
    <property type="molecule type" value="Genomic_DNA"/>
</dbReference>
<dbReference type="Proteomes" id="UP001152747">
    <property type="component" value="Unassembled WGS sequence"/>
</dbReference>
<keyword evidence="2" id="KW-1185">Reference proteome</keyword>
<dbReference type="OrthoDB" id="5789346at2759"/>
<organism evidence="1 2">
    <name type="scientific">Caenorhabditis angaria</name>
    <dbReference type="NCBI Taxonomy" id="860376"/>
    <lineage>
        <taxon>Eukaryota</taxon>
        <taxon>Metazoa</taxon>
        <taxon>Ecdysozoa</taxon>
        <taxon>Nematoda</taxon>
        <taxon>Chromadorea</taxon>
        <taxon>Rhabditida</taxon>
        <taxon>Rhabditina</taxon>
        <taxon>Rhabditomorpha</taxon>
        <taxon>Rhabditoidea</taxon>
        <taxon>Rhabditidae</taxon>
        <taxon>Peloderinae</taxon>
        <taxon>Caenorhabditis</taxon>
    </lineage>
</organism>